<gene>
    <name evidence="1" type="ORF">CONPUDRAFT_158548</name>
</gene>
<dbReference type="Proteomes" id="UP000053558">
    <property type="component" value="Unassembled WGS sequence"/>
</dbReference>
<dbReference type="AlphaFoldDB" id="A0A5M3MD15"/>
<dbReference type="GeneID" id="19203934"/>
<evidence type="ECO:0000313" key="1">
    <source>
        <dbReference type="EMBL" id="EIW76531.1"/>
    </source>
</evidence>
<dbReference type="EMBL" id="JH711586">
    <property type="protein sequence ID" value="EIW76531.1"/>
    <property type="molecule type" value="Genomic_DNA"/>
</dbReference>
<organism evidence="1 2">
    <name type="scientific">Coniophora puteana (strain RWD-64-598)</name>
    <name type="common">Brown rot fungus</name>
    <dbReference type="NCBI Taxonomy" id="741705"/>
    <lineage>
        <taxon>Eukaryota</taxon>
        <taxon>Fungi</taxon>
        <taxon>Dikarya</taxon>
        <taxon>Basidiomycota</taxon>
        <taxon>Agaricomycotina</taxon>
        <taxon>Agaricomycetes</taxon>
        <taxon>Agaricomycetidae</taxon>
        <taxon>Boletales</taxon>
        <taxon>Coniophorineae</taxon>
        <taxon>Coniophoraceae</taxon>
        <taxon>Coniophora</taxon>
    </lineage>
</organism>
<accession>A0A5M3MD15</accession>
<dbReference type="RefSeq" id="XP_007773732.1">
    <property type="nucleotide sequence ID" value="XM_007775542.1"/>
</dbReference>
<keyword evidence="2" id="KW-1185">Reference proteome</keyword>
<dbReference type="KEGG" id="cput:CONPUDRAFT_158548"/>
<name>A0A5M3MD15_CONPW</name>
<protein>
    <submittedName>
        <fullName evidence="1">Uncharacterized protein</fullName>
    </submittedName>
</protein>
<sequence length="52" mass="5724">MGICWVTTGERHAIRAVIDDEPFDAVGWDVDVVGEDDEDWTWDNGKGESASA</sequence>
<evidence type="ECO:0000313" key="2">
    <source>
        <dbReference type="Proteomes" id="UP000053558"/>
    </source>
</evidence>
<reference evidence="2" key="1">
    <citation type="journal article" date="2012" name="Science">
        <title>The Paleozoic origin of enzymatic lignin decomposition reconstructed from 31 fungal genomes.</title>
        <authorList>
            <person name="Floudas D."/>
            <person name="Binder M."/>
            <person name="Riley R."/>
            <person name="Barry K."/>
            <person name="Blanchette R.A."/>
            <person name="Henrissat B."/>
            <person name="Martinez A.T."/>
            <person name="Otillar R."/>
            <person name="Spatafora J.W."/>
            <person name="Yadav J.S."/>
            <person name="Aerts A."/>
            <person name="Benoit I."/>
            <person name="Boyd A."/>
            <person name="Carlson A."/>
            <person name="Copeland A."/>
            <person name="Coutinho P.M."/>
            <person name="de Vries R.P."/>
            <person name="Ferreira P."/>
            <person name="Findley K."/>
            <person name="Foster B."/>
            <person name="Gaskell J."/>
            <person name="Glotzer D."/>
            <person name="Gorecki P."/>
            <person name="Heitman J."/>
            <person name="Hesse C."/>
            <person name="Hori C."/>
            <person name="Igarashi K."/>
            <person name="Jurgens J.A."/>
            <person name="Kallen N."/>
            <person name="Kersten P."/>
            <person name="Kohler A."/>
            <person name="Kuees U."/>
            <person name="Kumar T.K.A."/>
            <person name="Kuo A."/>
            <person name="LaButti K."/>
            <person name="Larrondo L.F."/>
            <person name="Lindquist E."/>
            <person name="Ling A."/>
            <person name="Lombard V."/>
            <person name="Lucas S."/>
            <person name="Lundell T."/>
            <person name="Martin R."/>
            <person name="McLaughlin D.J."/>
            <person name="Morgenstern I."/>
            <person name="Morin E."/>
            <person name="Murat C."/>
            <person name="Nagy L.G."/>
            <person name="Nolan M."/>
            <person name="Ohm R.A."/>
            <person name="Patyshakuliyeva A."/>
            <person name="Rokas A."/>
            <person name="Ruiz-Duenas F.J."/>
            <person name="Sabat G."/>
            <person name="Salamov A."/>
            <person name="Samejima M."/>
            <person name="Schmutz J."/>
            <person name="Slot J.C."/>
            <person name="St John F."/>
            <person name="Stenlid J."/>
            <person name="Sun H."/>
            <person name="Sun S."/>
            <person name="Syed K."/>
            <person name="Tsang A."/>
            <person name="Wiebenga A."/>
            <person name="Young D."/>
            <person name="Pisabarro A."/>
            <person name="Eastwood D.C."/>
            <person name="Martin F."/>
            <person name="Cullen D."/>
            <person name="Grigoriev I.V."/>
            <person name="Hibbett D.S."/>
        </authorList>
    </citation>
    <scope>NUCLEOTIDE SEQUENCE [LARGE SCALE GENOMIC DNA]</scope>
    <source>
        <strain evidence="2">RWD-64-598 SS2</strain>
    </source>
</reference>
<comment type="caution">
    <text evidence="1">The sequence shown here is derived from an EMBL/GenBank/DDBJ whole genome shotgun (WGS) entry which is preliminary data.</text>
</comment>
<proteinExistence type="predicted"/>